<dbReference type="KEGG" id="aviv:LF296_11065"/>
<sequence length="90" mass="10230">MKKWVCRKCGLYKKINPVEITAGRKVFFIKVDSYINKVKEEIAKGVILSRSGSSLIVLSDNLLFMVKDTEVYPEDAPVNFVYNMFGACEC</sequence>
<dbReference type="AlphaFoldDB" id="N8W9F1"/>
<accession>N8W9F1</accession>
<dbReference type="PATRIC" id="fig|1217712.3.peg.2960"/>
<protein>
    <submittedName>
        <fullName evidence="1">Uncharacterized protein</fullName>
    </submittedName>
</protein>
<proteinExistence type="predicted"/>
<dbReference type="Proteomes" id="UP000013049">
    <property type="component" value="Unassembled WGS sequence"/>
</dbReference>
<dbReference type="Proteomes" id="UP001199528">
    <property type="component" value="Chromosome"/>
</dbReference>
<organism evidence="1 3">
    <name type="scientific">Acinetobacter vivianii</name>
    <dbReference type="NCBI Taxonomy" id="1776742"/>
    <lineage>
        <taxon>Bacteria</taxon>
        <taxon>Pseudomonadati</taxon>
        <taxon>Pseudomonadota</taxon>
        <taxon>Gammaproteobacteria</taxon>
        <taxon>Moraxellales</taxon>
        <taxon>Moraxellaceae</taxon>
        <taxon>Acinetobacter</taxon>
    </lineage>
</organism>
<reference evidence="2" key="3">
    <citation type="submission" date="2023-02" db="EMBL/GenBank/DDBJ databases">
        <authorList>
            <person name="Huang Y."/>
            <person name="Zhang Y."/>
            <person name="Zhang T."/>
            <person name="Wang J."/>
        </authorList>
    </citation>
    <scope>NUCLEOTIDE SEQUENCE</scope>
    <source>
        <strain evidence="2">KJ-1</strain>
    </source>
</reference>
<gene>
    <name evidence="1" type="ORF">F971_03065</name>
    <name evidence="2" type="ORF">LF296_11065</name>
</gene>
<evidence type="ECO:0000313" key="1">
    <source>
        <dbReference type="EMBL" id="ENU91972.1"/>
    </source>
</evidence>
<reference evidence="1 3" key="1">
    <citation type="submission" date="2013-02" db="EMBL/GenBank/DDBJ databases">
        <title>The Genome Sequence of Acinetobacter sp. NIPH 758.</title>
        <authorList>
            <consortium name="The Broad Institute Genome Sequencing Platform"/>
            <consortium name="The Broad Institute Genome Sequencing Center for Infectious Disease"/>
            <person name="Cerqueira G."/>
            <person name="Feldgarden M."/>
            <person name="Courvalin P."/>
            <person name="Perichon B."/>
            <person name="Grillot-Courvalin C."/>
            <person name="Clermont D."/>
            <person name="Rocha E."/>
            <person name="Yoon E.-J."/>
            <person name="Nemec A."/>
            <person name="Walker B."/>
            <person name="Young S.K."/>
            <person name="Zeng Q."/>
            <person name="Gargeya S."/>
            <person name="Fitzgerald M."/>
            <person name="Haas B."/>
            <person name="Abouelleil A."/>
            <person name="Alvarado L."/>
            <person name="Arachchi H.M."/>
            <person name="Berlin A.M."/>
            <person name="Chapman S.B."/>
            <person name="Dewar J."/>
            <person name="Goldberg J."/>
            <person name="Griggs A."/>
            <person name="Gujja S."/>
            <person name="Hansen M."/>
            <person name="Howarth C."/>
            <person name="Imamovic A."/>
            <person name="Larimer J."/>
            <person name="McCowan C."/>
            <person name="Murphy C."/>
            <person name="Neiman D."/>
            <person name="Pearson M."/>
            <person name="Priest M."/>
            <person name="Roberts A."/>
            <person name="Saif S."/>
            <person name="Shea T."/>
            <person name="Sisk P."/>
            <person name="Sykes S."/>
            <person name="Wortman J."/>
            <person name="Nusbaum C."/>
            <person name="Birren B."/>
        </authorList>
    </citation>
    <scope>NUCLEOTIDE SEQUENCE [LARGE SCALE GENOMIC DNA]</scope>
    <source>
        <strain evidence="1 3">NIPH 758</strain>
    </source>
</reference>
<dbReference type="eggNOG" id="ENOG5031RQ2">
    <property type="taxonomic scope" value="Bacteria"/>
</dbReference>
<dbReference type="EMBL" id="APPC01000018">
    <property type="protein sequence ID" value="ENU91972.1"/>
    <property type="molecule type" value="Genomic_DNA"/>
</dbReference>
<evidence type="ECO:0000313" key="2">
    <source>
        <dbReference type="EMBL" id="WDZ49874.1"/>
    </source>
</evidence>
<reference evidence="2" key="2">
    <citation type="journal article" date="2022" name="Front Environ Sci">
        <title>Complete genome sequence analysis of a novel alkane-degrading bacterial strain, Acinetobacter vivianii KJ-1, and its diesel degradation ability.</title>
        <authorList>
            <person name="Zhang Y."/>
            <person name="Song F."/>
            <person name="Wang J."/>
            <person name="Zhao Q."/>
            <person name="Zheng L."/>
            <person name="Wang Z."/>
            <person name="Zhang X."/>
            <person name="Gao Y."/>
            <person name="Chen G."/>
            <person name="Huang Y."/>
        </authorList>
    </citation>
    <scope>NUCLEOTIDE SEQUENCE</scope>
    <source>
        <strain evidence="2">KJ-1</strain>
    </source>
</reference>
<name>N8W9F1_9GAMM</name>
<evidence type="ECO:0000313" key="3">
    <source>
        <dbReference type="Proteomes" id="UP000013049"/>
    </source>
</evidence>
<dbReference type="EMBL" id="CP085083">
    <property type="protein sequence ID" value="WDZ49874.1"/>
    <property type="molecule type" value="Genomic_DNA"/>
</dbReference>
<dbReference type="RefSeq" id="WP_004772882.1">
    <property type="nucleotide sequence ID" value="NZ_CP085083.1"/>
</dbReference>
<dbReference type="HOGENOM" id="CLU_183497_0_0_6"/>